<accession>A0A315ZZY9</accession>
<reference evidence="3 4" key="1">
    <citation type="submission" date="2018-03" db="EMBL/GenBank/DDBJ databases">
        <title>Genomic Encyclopedia of Archaeal and Bacterial Type Strains, Phase II (KMG-II): from individual species to whole genera.</title>
        <authorList>
            <person name="Goeker M."/>
        </authorList>
    </citation>
    <scope>NUCLEOTIDE SEQUENCE [LARGE SCALE GENOMIC DNA]</scope>
    <source>
        <strain evidence="3 4">DSM 28229</strain>
    </source>
</reference>
<comment type="caution">
    <text evidence="3">The sequence shown here is derived from an EMBL/GenBank/DDBJ whole genome shotgun (WGS) entry which is preliminary data.</text>
</comment>
<feature type="domain" description="Lipid/polyisoprenoid-binding YceI-like" evidence="2">
    <location>
        <begin position="23"/>
        <end position="185"/>
    </location>
</feature>
<feature type="signal peptide" evidence="1">
    <location>
        <begin position="1"/>
        <end position="20"/>
    </location>
</feature>
<proteinExistence type="predicted"/>
<keyword evidence="1" id="KW-0732">Signal</keyword>
<dbReference type="RefSeq" id="WP_109617092.1">
    <property type="nucleotide sequence ID" value="NZ_QGDO01000002.1"/>
</dbReference>
<dbReference type="OrthoDB" id="9794147at2"/>
<dbReference type="SUPFAM" id="SSF101874">
    <property type="entry name" value="YceI-like"/>
    <property type="match status" value="1"/>
</dbReference>
<evidence type="ECO:0000313" key="4">
    <source>
        <dbReference type="Proteomes" id="UP000245535"/>
    </source>
</evidence>
<dbReference type="InterPro" id="IPR007372">
    <property type="entry name" value="Lipid/polyisoprenoid-bd_YceI"/>
</dbReference>
<dbReference type="Proteomes" id="UP000245535">
    <property type="component" value="Unassembled WGS sequence"/>
</dbReference>
<evidence type="ECO:0000313" key="3">
    <source>
        <dbReference type="EMBL" id="PWJ42957.1"/>
    </source>
</evidence>
<dbReference type="InterPro" id="IPR036761">
    <property type="entry name" value="TTHA0802/YceI-like_sf"/>
</dbReference>
<sequence>MNKIIHVISLMILTASLAMAQATVQISNENTKVVVKGTSSVHDWECVSEKANFSAEVEVADNALQNLTALSFNVEAESLKSGKGSMDKNVYSALKTKKNKEIVFHMTSLEGIQGNEVTVNGQLTIAGATKDVVLKATADVSGEEVTFKGEYTLNMTQYEVEPPTAMFGAITTGEEVTIVYEFTAK</sequence>
<dbReference type="Gene3D" id="2.40.128.110">
    <property type="entry name" value="Lipid/polyisoprenoid-binding, YceI-like"/>
    <property type="match status" value="1"/>
</dbReference>
<protein>
    <submittedName>
        <fullName evidence="3">Polyisoprenoid-binding protein YceI</fullName>
    </submittedName>
</protein>
<gene>
    <name evidence="3" type="ORF">BC781_102504</name>
</gene>
<dbReference type="EMBL" id="QGDO01000002">
    <property type="protein sequence ID" value="PWJ42957.1"/>
    <property type="molecule type" value="Genomic_DNA"/>
</dbReference>
<dbReference type="PANTHER" id="PTHR34406:SF1">
    <property type="entry name" value="PROTEIN YCEI"/>
    <property type="match status" value="1"/>
</dbReference>
<evidence type="ECO:0000259" key="2">
    <source>
        <dbReference type="SMART" id="SM00867"/>
    </source>
</evidence>
<dbReference type="SMART" id="SM00867">
    <property type="entry name" value="YceI"/>
    <property type="match status" value="1"/>
</dbReference>
<keyword evidence="4" id="KW-1185">Reference proteome</keyword>
<feature type="chain" id="PRO_5016432517" evidence="1">
    <location>
        <begin position="21"/>
        <end position="185"/>
    </location>
</feature>
<name>A0A315ZZY9_SEDFL</name>
<dbReference type="PANTHER" id="PTHR34406">
    <property type="entry name" value="PROTEIN YCEI"/>
    <property type="match status" value="1"/>
</dbReference>
<dbReference type="AlphaFoldDB" id="A0A315ZZY9"/>
<organism evidence="3 4">
    <name type="scientific">Sediminitomix flava</name>
    <dbReference type="NCBI Taxonomy" id="379075"/>
    <lineage>
        <taxon>Bacteria</taxon>
        <taxon>Pseudomonadati</taxon>
        <taxon>Bacteroidota</taxon>
        <taxon>Cytophagia</taxon>
        <taxon>Cytophagales</taxon>
        <taxon>Flammeovirgaceae</taxon>
        <taxon>Sediminitomix</taxon>
    </lineage>
</organism>
<dbReference type="Pfam" id="PF04264">
    <property type="entry name" value="YceI"/>
    <property type="match status" value="1"/>
</dbReference>
<evidence type="ECO:0000256" key="1">
    <source>
        <dbReference type="SAM" id="SignalP"/>
    </source>
</evidence>